<dbReference type="Proteomes" id="UP000291613">
    <property type="component" value="Unassembled WGS sequence"/>
</dbReference>
<name>A0A4Q9GNM3_9HYPH</name>
<proteinExistence type="predicted"/>
<dbReference type="RefSeq" id="WP_131003506.1">
    <property type="nucleotide sequence ID" value="NZ_JBHSZR010000007.1"/>
</dbReference>
<keyword evidence="2" id="KW-0472">Membrane</keyword>
<evidence type="ECO:0000256" key="1">
    <source>
        <dbReference type="SAM" id="MobiDB-lite"/>
    </source>
</evidence>
<gene>
    <name evidence="3" type="ORF">EYR15_10600</name>
</gene>
<feature type="transmembrane region" description="Helical" evidence="2">
    <location>
        <begin position="6"/>
        <end position="29"/>
    </location>
</feature>
<organism evidence="3 4">
    <name type="scientific">Hansschlegelia quercus</name>
    <dbReference type="NCBI Taxonomy" id="2528245"/>
    <lineage>
        <taxon>Bacteria</taxon>
        <taxon>Pseudomonadati</taxon>
        <taxon>Pseudomonadota</taxon>
        <taxon>Alphaproteobacteria</taxon>
        <taxon>Hyphomicrobiales</taxon>
        <taxon>Methylopilaceae</taxon>
        <taxon>Hansschlegelia</taxon>
    </lineage>
</organism>
<accession>A0A4Q9GNM3</accession>
<keyword evidence="4" id="KW-1185">Reference proteome</keyword>
<dbReference type="EMBL" id="SIUB01000004">
    <property type="protein sequence ID" value="TBN53450.1"/>
    <property type="molecule type" value="Genomic_DNA"/>
</dbReference>
<sequence>MANGAGDLWSLLTVVGVIILGCAIAYGMLRTRKMTRNEKAVSERATDNLYKQEARDPANRSV</sequence>
<protein>
    <submittedName>
        <fullName evidence="3">Uncharacterized protein</fullName>
    </submittedName>
</protein>
<evidence type="ECO:0000256" key="2">
    <source>
        <dbReference type="SAM" id="Phobius"/>
    </source>
</evidence>
<evidence type="ECO:0000313" key="3">
    <source>
        <dbReference type="EMBL" id="TBN53450.1"/>
    </source>
</evidence>
<dbReference type="AlphaFoldDB" id="A0A4Q9GNM3"/>
<evidence type="ECO:0000313" key="4">
    <source>
        <dbReference type="Proteomes" id="UP000291613"/>
    </source>
</evidence>
<reference evidence="3 4" key="1">
    <citation type="submission" date="2019-02" db="EMBL/GenBank/DDBJ databases">
        <title>Hansschlegelia quercus sp. nov., a novel methylotrophic bacterium from buds of oak (Quercus robur L.).</title>
        <authorList>
            <person name="Agafonova N.V."/>
            <person name="Kaparullina E.N."/>
            <person name="Grouzdev D.S."/>
            <person name="Doronina N.V."/>
        </authorList>
    </citation>
    <scope>NUCLEOTIDE SEQUENCE [LARGE SCALE GENOMIC DNA]</scope>
    <source>
        <strain evidence="3 4">Dub</strain>
    </source>
</reference>
<dbReference type="OrthoDB" id="7951395at2"/>
<keyword evidence="2" id="KW-1133">Transmembrane helix</keyword>
<comment type="caution">
    <text evidence="3">The sequence shown here is derived from an EMBL/GenBank/DDBJ whole genome shotgun (WGS) entry which is preliminary data.</text>
</comment>
<keyword evidence="2" id="KW-0812">Transmembrane</keyword>
<feature type="region of interest" description="Disordered" evidence="1">
    <location>
        <begin position="37"/>
        <end position="62"/>
    </location>
</feature>